<sequence length="413" mass="46211">MSPKCSLTHRSNLSWKLEQHLAAEDGFPFLLTATDVQLCVDYPPAHRECCWTRVMLYEVWKPFSTEVHNETGRNEAVASGSQGSSWYLNVPALSDARSILSEMADSINKIYPRQKPRYSYTGVSRLRYIHALPPIIRLGRNVKGVIRIALTLQRCRGESNGSDTALFPTFLALEPVGEFLHFFAGTPSKAARSDAPSSTVVLLPLQHINDEKDTATYDTYEALLRFESLPPWLSASSGAREVCLQLNVYAAFYHSAETQARLDMSLKRLRDWKPKMYRDLRFGILDPEGEEFSETLNVSRRKKAWLMRNKKAALSLMDSCTGTENEDVGRPPAELRHVGTLRNVPTVVLETCIQSRDNTAAAVMPEGILWPLSFGVVVKGEMVRQTSPIPASASLRRLSHSLTRLEEGLGIDG</sequence>
<proteinExistence type="predicted"/>
<dbReference type="AlphaFoldDB" id="G0UUR9"/>
<dbReference type="VEuPathDB" id="TriTrypDB:TcIL3000_9_5410"/>
<protein>
    <submittedName>
        <fullName evidence="1">Uncharacterized protein</fullName>
    </submittedName>
</protein>
<name>G0UUR9_TRYCI</name>
<reference evidence="1" key="1">
    <citation type="journal article" date="2012" name="Proc. Natl. Acad. Sci. U.S.A.">
        <title>Antigenic diversity is generated by distinct evolutionary mechanisms in African trypanosome species.</title>
        <authorList>
            <person name="Jackson A.P."/>
            <person name="Berry A."/>
            <person name="Aslett M."/>
            <person name="Allison H.C."/>
            <person name="Burton P."/>
            <person name="Vavrova-Anderson J."/>
            <person name="Brown R."/>
            <person name="Browne H."/>
            <person name="Corton N."/>
            <person name="Hauser H."/>
            <person name="Gamble J."/>
            <person name="Gilderthorp R."/>
            <person name="Marcello L."/>
            <person name="McQuillan J."/>
            <person name="Otto T.D."/>
            <person name="Quail M.A."/>
            <person name="Sanders M.J."/>
            <person name="van Tonder A."/>
            <person name="Ginger M.L."/>
            <person name="Field M.C."/>
            <person name="Barry J.D."/>
            <person name="Hertz-Fowler C."/>
            <person name="Berriman M."/>
        </authorList>
    </citation>
    <scope>NUCLEOTIDE SEQUENCE</scope>
    <source>
        <strain evidence="1">IL3000</strain>
    </source>
</reference>
<accession>G0UUR9</accession>
<dbReference type="EMBL" id="HE575322">
    <property type="protein sequence ID" value="CCC93133.1"/>
    <property type="molecule type" value="Genomic_DNA"/>
</dbReference>
<organism evidence="1">
    <name type="scientific">Trypanosoma congolense (strain IL3000)</name>
    <dbReference type="NCBI Taxonomy" id="1068625"/>
    <lineage>
        <taxon>Eukaryota</taxon>
        <taxon>Discoba</taxon>
        <taxon>Euglenozoa</taxon>
        <taxon>Kinetoplastea</taxon>
        <taxon>Metakinetoplastina</taxon>
        <taxon>Trypanosomatida</taxon>
        <taxon>Trypanosomatidae</taxon>
        <taxon>Trypanosoma</taxon>
        <taxon>Nannomonas</taxon>
    </lineage>
</organism>
<gene>
    <name evidence="1" type="ORF">TCIL3000_9_5410</name>
</gene>
<evidence type="ECO:0000313" key="1">
    <source>
        <dbReference type="EMBL" id="CCC93133.1"/>
    </source>
</evidence>